<evidence type="ECO:0000313" key="2">
    <source>
        <dbReference type="Proteomes" id="UP000425960"/>
    </source>
</evidence>
<evidence type="ECO:0008006" key="3">
    <source>
        <dbReference type="Google" id="ProtNLM"/>
    </source>
</evidence>
<protein>
    <recommendedName>
        <fullName evidence="3">PBS lyase</fullName>
    </recommendedName>
</protein>
<proteinExistence type="predicted"/>
<dbReference type="RefSeq" id="WP_155324054.1">
    <property type="nucleotide sequence ID" value="NZ_AP021876.1"/>
</dbReference>
<dbReference type="KEGG" id="dov:DSCO28_45560"/>
<dbReference type="InterPro" id="IPR011989">
    <property type="entry name" value="ARM-like"/>
</dbReference>
<dbReference type="AlphaFoldDB" id="A0A5K7ZUW6"/>
<name>A0A5K7ZUW6_9BACT</name>
<sequence length="295" mass="32865">MKKATLIPFDRSHRLLDKVRGYLEDMESFLSDPESGIAILLEALPHADTPLLINIIPLLGYAGKDRVLWPLYDLVVGGATDEQIRAAAAVQLGLAASLSRDVLSLNAALINMLDHSAPSIRIACALALGWEGNHPAVSALIHHFDDPDRDVQAAVVSAMVSVGDGYVFEFLTTRLQVGLMEEKRSILLHLWRFAEKFPDVESVYIENMGDIPMELRVDGLTGLGMLPLTTRIVDFYRRLLADREPRVRLQVLDNLLGCKADDYHLLKEEIRLLLNDGDLPVRQAAIRLYGRVKLQ</sequence>
<organism evidence="1 2">
    <name type="scientific">Desulfosarcina ovata subsp. sediminis</name>
    <dbReference type="NCBI Taxonomy" id="885957"/>
    <lineage>
        <taxon>Bacteria</taxon>
        <taxon>Pseudomonadati</taxon>
        <taxon>Thermodesulfobacteriota</taxon>
        <taxon>Desulfobacteria</taxon>
        <taxon>Desulfobacterales</taxon>
        <taxon>Desulfosarcinaceae</taxon>
        <taxon>Desulfosarcina</taxon>
    </lineage>
</organism>
<accession>A0A5K7ZUW6</accession>
<dbReference type="InterPro" id="IPR016024">
    <property type="entry name" value="ARM-type_fold"/>
</dbReference>
<reference evidence="1 2" key="1">
    <citation type="submission" date="2019-11" db="EMBL/GenBank/DDBJ databases">
        <title>Comparative genomics of hydrocarbon-degrading Desulfosarcina strains.</title>
        <authorList>
            <person name="Watanabe M."/>
            <person name="Kojima H."/>
            <person name="Fukui M."/>
        </authorList>
    </citation>
    <scope>NUCLEOTIDE SEQUENCE [LARGE SCALE GENOMIC DNA]</scope>
    <source>
        <strain evidence="1 2">28bB2T</strain>
    </source>
</reference>
<dbReference type="Pfam" id="PF13646">
    <property type="entry name" value="HEAT_2"/>
    <property type="match status" value="1"/>
</dbReference>
<dbReference type="EMBL" id="AP021876">
    <property type="protein sequence ID" value="BBO83990.1"/>
    <property type="molecule type" value="Genomic_DNA"/>
</dbReference>
<evidence type="ECO:0000313" key="1">
    <source>
        <dbReference type="EMBL" id="BBO83990.1"/>
    </source>
</evidence>
<dbReference type="SUPFAM" id="SSF48371">
    <property type="entry name" value="ARM repeat"/>
    <property type="match status" value="1"/>
</dbReference>
<gene>
    <name evidence="1" type="ORF">DSCO28_45560</name>
</gene>
<dbReference type="Proteomes" id="UP000425960">
    <property type="component" value="Chromosome"/>
</dbReference>
<dbReference type="Gene3D" id="1.25.10.10">
    <property type="entry name" value="Leucine-rich Repeat Variant"/>
    <property type="match status" value="1"/>
</dbReference>